<feature type="chain" id="PRO_5039941586" evidence="2">
    <location>
        <begin position="20"/>
        <end position="68"/>
    </location>
</feature>
<accession>A0A9K3I366</accession>
<sequence>MGQICFFLLLLIILNLIFPQNTTSSFDHRYSVGDNALLFSNIIGPLNNPGLVICVFLISFTLICENAM</sequence>
<evidence type="ECO:0000256" key="1">
    <source>
        <dbReference type="SAM" id="Phobius"/>
    </source>
</evidence>
<dbReference type="Proteomes" id="UP000215914">
    <property type="component" value="Unassembled WGS sequence"/>
</dbReference>
<evidence type="ECO:0000313" key="3">
    <source>
        <dbReference type="EMBL" id="KAF5789207.1"/>
    </source>
</evidence>
<name>A0A9K3I366_HELAN</name>
<reference evidence="3" key="1">
    <citation type="journal article" date="2017" name="Nature">
        <title>The sunflower genome provides insights into oil metabolism, flowering and Asterid evolution.</title>
        <authorList>
            <person name="Badouin H."/>
            <person name="Gouzy J."/>
            <person name="Grassa C.J."/>
            <person name="Murat F."/>
            <person name="Staton S.E."/>
            <person name="Cottret L."/>
            <person name="Lelandais-Briere C."/>
            <person name="Owens G.L."/>
            <person name="Carrere S."/>
            <person name="Mayjonade B."/>
            <person name="Legrand L."/>
            <person name="Gill N."/>
            <person name="Kane N.C."/>
            <person name="Bowers J.E."/>
            <person name="Hubner S."/>
            <person name="Bellec A."/>
            <person name="Berard A."/>
            <person name="Berges H."/>
            <person name="Blanchet N."/>
            <person name="Boniface M.C."/>
            <person name="Brunel D."/>
            <person name="Catrice O."/>
            <person name="Chaidir N."/>
            <person name="Claudel C."/>
            <person name="Donnadieu C."/>
            <person name="Faraut T."/>
            <person name="Fievet G."/>
            <person name="Helmstetter N."/>
            <person name="King M."/>
            <person name="Knapp S.J."/>
            <person name="Lai Z."/>
            <person name="Le Paslier M.C."/>
            <person name="Lippi Y."/>
            <person name="Lorenzon L."/>
            <person name="Mandel J.R."/>
            <person name="Marage G."/>
            <person name="Marchand G."/>
            <person name="Marquand E."/>
            <person name="Bret-Mestries E."/>
            <person name="Morien E."/>
            <person name="Nambeesan S."/>
            <person name="Nguyen T."/>
            <person name="Pegot-Espagnet P."/>
            <person name="Pouilly N."/>
            <person name="Raftis F."/>
            <person name="Sallet E."/>
            <person name="Schiex T."/>
            <person name="Thomas J."/>
            <person name="Vandecasteele C."/>
            <person name="Vares D."/>
            <person name="Vear F."/>
            <person name="Vautrin S."/>
            <person name="Crespi M."/>
            <person name="Mangin B."/>
            <person name="Burke J.M."/>
            <person name="Salse J."/>
            <person name="Munos S."/>
            <person name="Vincourt P."/>
            <person name="Rieseberg L.H."/>
            <person name="Langlade N.B."/>
        </authorList>
    </citation>
    <scope>NUCLEOTIDE SEQUENCE</scope>
    <source>
        <tissue evidence="3">Leaves</tissue>
    </source>
</reference>
<feature type="transmembrane region" description="Helical" evidence="1">
    <location>
        <begin position="43"/>
        <end position="64"/>
    </location>
</feature>
<keyword evidence="1" id="KW-0812">Transmembrane</keyword>
<evidence type="ECO:0000256" key="2">
    <source>
        <dbReference type="SAM" id="SignalP"/>
    </source>
</evidence>
<feature type="signal peptide" evidence="2">
    <location>
        <begin position="1"/>
        <end position="19"/>
    </location>
</feature>
<gene>
    <name evidence="3" type="ORF">HanXRQr2_Chr09g0368431</name>
</gene>
<comment type="caution">
    <text evidence="3">The sequence shown here is derived from an EMBL/GenBank/DDBJ whole genome shotgun (WGS) entry which is preliminary data.</text>
</comment>
<dbReference type="Gramene" id="mRNA:HanXRQr2_Chr09g0368431">
    <property type="protein sequence ID" value="CDS:HanXRQr2_Chr09g0368431.1"/>
    <property type="gene ID" value="HanXRQr2_Chr09g0368431"/>
</dbReference>
<evidence type="ECO:0000313" key="4">
    <source>
        <dbReference type="Proteomes" id="UP000215914"/>
    </source>
</evidence>
<protein>
    <submittedName>
        <fullName evidence="3">Uncharacterized protein</fullName>
    </submittedName>
</protein>
<keyword evidence="2" id="KW-0732">Signal</keyword>
<organism evidence="3 4">
    <name type="scientific">Helianthus annuus</name>
    <name type="common">Common sunflower</name>
    <dbReference type="NCBI Taxonomy" id="4232"/>
    <lineage>
        <taxon>Eukaryota</taxon>
        <taxon>Viridiplantae</taxon>
        <taxon>Streptophyta</taxon>
        <taxon>Embryophyta</taxon>
        <taxon>Tracheophyta</taxon>
        <taxon>Spermatophyta</taxon>
        <taxon>Magnoliopsida</taxon>
        <taxon>eudicotyledons</taxon>
        <taxon>Gunneridae</taxon>
        <taxon>Pentapetalae</taxon>
        <taxon>asterids</taxon>
        <taxon>campanulids</taxon>
        <taxon>Asterales</taxon>
        <taxon>Asteraceae</taxon>
        <taxon>Asteroideae</taxon>
        <taxon>Heliantheae alliance</taxon>
        <taxon>Heliantheae</taxon>
        <taxon>Helianthus</taxon>
    </lineage>
</organism>
<proteinExistence type="predicted"/>
<dbReference type="AlphaFoldDB" id="A0A9K3I366"/>
<dbReference type="EMBL" id="MNCJ02000324">
    <property type="protein sequence ID" value="KAF5789207.1"/>
    <property type="molecule type" value="Genomic_DNA"/>
</dbReference>
<reference evidence="3" key="2">
    <citation type="submission" date="2020-06" db="EMBL/GenBank/DDBJ databases">
        <title>Helianthus annuus Genome sequencing and assembly Release 2.</title>
        <authorList>
            <person name="Gouzy J."/>
            <person name="Langlade N."/>
            <person name="Munos S."/>
        </authorList>
    </citation>
    <scope>NUCLEOTIDE SEQUENCE</scope>
    <source>
        <tissue evidence="3">Leaves</tissue>
    </source>
</reference>
<keyword evidence="1" id="KW-0472">Membrane</keyword>
<keyword evidence="1" id="KW-1133">Transmembrane helix</keyword>
<keyword evidence="4" id="KW-1185">Reference proteome</keyword>